<dbReference type="PANTHER" id="PTHR22746:SF10">
    <property type="entry name" value="GUANINE NUCLEOTIDE EXCHANGE FACTOR SUBUNIT RIC1"/>
    <property type="match status" value="1"/>
</dbReference>
<comment type="subcellular location">
    <subcellularLocation>
        <location evidence="1">Membrane</location>
    </subcellularLocation>
</comment>
<evidence type="ECO:0000256" key="2">
    <source>
        <dbReference type="ARBA" id="ARBA00023136"/>
    </source>
</evidence>
<name>A0ABR4NVA9_9SACH</name>
<evidence type="ECO:0000259" key="3">
    <source>
        <dbReference type="Pfam" id="PF07064"/>
    </source>
</evidence>
<proteinExistence type="predicted"/>
<accession>A0ABR4NVA9</accession>
<dbReference type="Proteomes" id="UP001623330">
    <property type="component" value="Unassembled WGS sequence"/>
</dbReference>
<evidence type="ECO:0000256" key="1">
    <source>
        <dbReference type="ARBA" id="ARBA00004370"/>
    </source>
</evidence>
<dbReference type="Pfam" id="PF07064">
    <property type="entry name" value="RIC1"/>
    <property type="match status" value="1"/>
</dbReference>
<dbReference type="PANTHER" id="PTHR22746">
    <property type="entry name" value="RAB6A-GEF COMPLEX PARTNER PROTEIN 1"/>
    <property type="match status" value="1"/>
</dbReference>
<evidence type="ECO:0000313" key="4">
    <source>
        <dbReference type="EMBL" id="KAL3232647.1"/>
    </source>
</evidence>
<organism evidence="4 5">
    <name type="scientific">Nakaseomyces bracarensis</name>
    <dbReference type="NCBI Taxonomy" id="273131"/>
    <lineage>
        <taxon>Eukaryota</taxon>
        <taxon>Fungi</taxon>
        <taxon>Dikarya</taxon>
        <taxon>Ascomycota</taxon>
        <taxon>Saccharomycotina</taxon>
        <taxon>Saccharomycetes</taxon>
        <taxon>Saccharomycetales</taxon>
        <taxon>Saccharomycetaceae</taxon>
        <taxon>Nakaseomyces</taxon>
    </lineage>
</organism>
<gene>
    <name evidence="4" type="ORF">RNJ44_04563</name>
</gene>
<reference evidence="4 5" key="1">
    <citation type="submission" date="2024-05" db="EMBL/GenBank/DDBJ databases">
        <title>Long read based assembly of the Candida bracarensis genome reveals expanded adhesin content.</title>
        <authorList>
            <person name="Marcet-Houben M."/>
            <person name="Ksiezopolska E."/>
            <person name="Gabaldon T."/>
        </authorList>
    </citation>
    <scope>NUCLEOTIDE SEQUENCE [LARGE SCALE GENOMIC DNA]</scope>
    <source>
        <strain evidence="4 5">CBM6</strain>
    </source>
</reference>
<evidence type="ECO:0000313" key="5">
    <source>
        <dbReference type="Proteomes" id="UP001623330"/>
    </source>
</evidence>
<feature type="domain" description="RIC1 C-terminal alpha solenoid region" evidence="3">
    <location>
        <begin position="790"/>
        <end position="981"/>
    </location>
</feature>
<protein>
    <submittedName>
        <fullName evidence="4">Guanine nucleotide exchange factor subunit RIC1</fullName>
    </submittedName>
</protein>
<comment type="caution">
    <text evidence="4">The sequence shown here is derived from an EMBL/GenBank/DDBJ whole genome shotgun (WGS) entry which is preliminary data.</text>
</comment>
<keyword evidence="5" id="KW-1185">Reference proteome</keyword>
<sequence length="993" mass="114791">MHLWPVSPPQRFNIPDRETERENLDNDTDILATIPLPHSNVVIMITATRALVYNFKPFALVAAHERTKESLEELGYNKRLVPSIAFKDRVKGVSDNKPPSYMSWYQGKLVFYLITDKNYALAYQVLRNSTSESIFKDYGIPIINVSQINEFESAAYDANLDDDTLTVFDKNKSSKVIQNGFILNKEKGILQFLSSKDEDINELPVKKLELRLKVVFKFEFDIVDFLGFKQFINDNDRKYEESILVLFPDKVQLLRLVDFKFNSATLVDITDGKKMCTCNGKFYVISQDPINFHCTIYQVNLEEKTIEFQLTKEIADTFVNVITMSTKIILVAKNSLHYFCTEREEFIFEKKLQYNIKLCKSLSDSCFIIISEANNVYFFSKFGNKLFSSISDDDLSPTAKTDDINFSDLMYIDKTLVITSHSGEYHIWHLWLEYQQSNFDYRVPKVSVVANNNNDIQFYSSSGDSPLNRTMLQTIKLPTKSLNNSISQIKINTNLKMVAINISNKSTLLIQNLETNLWYQFNDCDIIDMNWIASNYLVCFMKEYNSDTFLLKCFNIPLQKLDNFELDDIVTWEYEIPETMEITNFFVNTHYKYKYLKMKNRELEESELPSSERYFKTAEIFLVTNSEILVFDVISRVLQMGFNTIVNVHKYTTLKIPEAICSKGIQWITSLKDGYLFHSADMIYKVAKLSDGTFQSTQLIKNVDKLIDVVKQDIFLVQEDQFIIYNLGNLWDEQDPTLSFPVDEDNYPVCISADAAILQSQTCIFNSCFSKLIVKNTSHLDKLIQKKIEAGVELEEISHQYSSLRHYKFALEKILSLKLMEGQPIDRVLDLIMLLNEKPLSHGKISRYSDMLEIVSNCLRKSEMRNWKTLFDGLKLSPRELLAICIEHEEAKMLGVLLLVFLNFGEGDVLENIQEEESDTAEFQNATMDDVLKDEELMLNVCRLLVNSAAKETNYSRATEAWDLCLQLLRLLKALDKENNTDLLAKASVILAK</sequence>
<dbReference type="InterPro" id="IPR040096">
    <property type="entry name" value="Ric1"/>
</dbReference>
<keyword evidence="2" id="KW-0472">Membrane</keyword>
<dbReference type="InterPro" id="IPR009771">
    <property type="entry name" value="RIC1_C"/>
</dbReference>
<dbReference type="EMBL" id="JBEVYD010000005">
    <property type="protein sequence ID" value="KAL3232647.1"/>
    <property type="molecule type" value="Genomic_DNA"/>
</dbReference>